<evidence type="ECO:0008006" key="4">
    <source>
        <dbReference type="Google" id="ProtNLM"/>
    </source>
</evidence>
<feature type="transmembrane region" description="Helical" evidence="1">
    <location>
        <begin position="102"/>
        <end position="121"/>
    </location>
</feature>
<accession>A0A2H6CSW7</accession>
<feature type="transmembrane region" description="Helical" evidence="1">
    <location>
        <begin position="6"/>
        <end position="23"/>
    </location>
</feature>
<gene>
    <name evidence="2" type="ORF">TEHN7118_0896</name>
</gene>
<dbReference type="Pfam" id="PF13787">
    <property type="entry name" value="HXXEE"/>
    <property type="match status" value="1"/>
</dbReference>
<keyword evidence="3" id="KW-1185">Reference proteome</keyword>
<evidence type="ECO:0000313" key="2">
    <source>
        <dbReference type="EMBL" id="GBD68090.1"/>
    </source>
</evidence>
<dbReference type="InterPro" id="IPR025671">
    <property type="entry name" value="HXXEE"/>
</dbReference>
<feature type="transmembrane region" description="Helical" evidence="1">
    <location>
        <begin position="77"/>
        <end position="95"/>
    </location>
</feature>
<keyword evidence="1" id="KW-0812">Transmembrane</keyword>
<reference evidence="2 3" key="1">
    <citation type="submission" date="2016-05" db="EMBL/GenBank/DDBJ databases">
        <title>Whole genome sequencing of Tetragenococcus halophilus subsp. halophilus NISL 7118.</title>
        <authorList>
            <person name="Shiwa Y."/>
            <person name="Nishimura I."/>
            <person name="Yoshikawa H."/>
            <person name="Koyama Y."/>
            <person name="Oguma T."/>
        </authorList>
    </citation>
    <scope>NUCLEOTIDE SEQUENCE [LARGE SCALE GENOMIC DNA]</scope>
    <source>
        <strain evidence="2 3">NISL 7118</strain>
    </source>
</reference>
<sequence>MFANVLWLPILFIIHDFEEIIFAPRWVKEHRDILSTKKRPLFGAVTNSSVFSVGVLEELIILLVISAKSLSNPNNVIYFSVLVGYTVHLFAHLLFCFQYKTYVPGVVTSVIQLPFFVLWIVSAYNTMSASIVTILFTCIVVFVLLIVNVLFLHYLMGKISI</sequence>
<dbReference type="EMBL" id="BDEC01000034">
    <property type="protein sequence ID" value="GBD68090.1"/>
    <property type="molecule type" value="Genomic_DNA"/>
</dbReference>
<keyword evidence="1" id="KW-1133">Transmembrane helix</keyword>
<dbReference type="Proteomes" id="UP000236214">
    <property type="component" value="Unassembled WGS sequence"/>
</dbReference>
<name>A0A2H6CSW7_TETHA</name>
<dbReference type="AlphaFoldDB" id="A0A2H6CSW7"/>
<dbReference type="RefSeq" id="WP_180991289.1">
    <property type="nucleotide sequence ID" value="NZ_BDEB01000162.1"/>
</dbReference>
<protein>
    <recommendedName>
        <fullName evidence="4">HXXEE domain-containing protein</fullName>
    </recommendedName>
</protein>
<evidence type="ECO:0000313" key="3">
    <source>
        <dbReference type="Proteomes" id="UP000236214"/>
    </source>
</evidence>
<feature type="transmembrane region" description="Helical" evidence="1">
    <location>
        <begin position="127"/>
        <end position="155"/>
    </location>
</feature>
<proteinExistence type="predicted"/>
<feature type="transmembrane region" description="Helical" evidence="1">
    <location>
        <begin position="44"/>
        <end position="65"/>
    </location>
</feature>
<keyword evidence="1" id="KW-0472">Membrane</keyword>
<comment type="caution">
    <text evidence="2">The sequence shown here is derived from an EMBL/GenBank/DDBJ whole genome shotgun (WGS) entry which is preliminary data.</text>
</comment>
<evidence type="ECO:0000256" key="1">
    <source>
        <dbReference type="SAM" id="Phobius"/>
    </source>
</evidence>
<organism evidence="2 3">
    <name type="scientific">Tetragenococcus halophilus subsp. halophilus</name>
    <dbReference type="NCBI Taxonomy" id="1513897"/>
    <lineage>
        <taxon>Bacteria</taxon>
        <taxon>Bacillati</taxon>
        <taxon>Bacillota</taxon>
        <taxon>Bacilli</taxon>
        <taxon>Lactobacillales</taxon>
        <taxon>Enterococcaceae</taxon>
        <taxon>Tetragenococcus</taxon>
    </lineage>
</organism>